<dbReference type="EMBL" id="QGNW01000069">
    <property type="protein sequence ID" value="RVX02756.1"/>
    <property type="molecule type" value="Genomic_DNA"/>
</dbReference>
<evidence type="ECO:0000313" key="2">
    <source>
        <dbReference type="EMBL" id="RVX02756.1"/>
    </source>
</evidence>
<sequence>MHEMFPIPHLSDQSLEWNDEPTDEQGGTESPPVVTDDVSAQNSERKEDNLVGTEENEWDKLLRIRITDVIKKLEISKRKKLE</sequence>
<name>A0A438J1D1_VITVI</name>
<accession>A0A438J1D1</accession>
<feature type="region of interest" description="Disordered" evidence="1">
    <location>
        <begin position="1"/>
        <end position="51"/>
    </location>
</feature>
<organism evidence="2 3">
    <name type="scientific">Vitis vinifera</name>
    <name type="common">Grape</name>
    <dbReference type="NCBI Taxonomy" id="29760"/>
    <lineage>
        <taxon>Eukaryota</taxon>
        <taxon>Viridiplantae</taxon>
        <taxon>Streptophyta</taxon>
        <taxon>Embryophyta</taxon>
        <taxon>Tracheophyta</taxon>
        <taxon>Spermatophyta</taxon>
        <taxon>Magnoliopsida</taxon>
        <taxon>eudicotyledons</taxon>
        <taxon>Gunneridae</taxon>
        <taxon>Pentapetalae</taxon>
        <taxon>rosids</taxon>
        <taxon>Vitales</taxon>
        <taxon>Vitaceae</taxon>
        <taxon>Viteae</taxon>
        <taxon>Vitis</taxon>
    </lineage>
</organism>
<dbReference type="Proteomes" id="UP000288805">
    <property type="component" value="Unassembled WGS sequence"/>
</dbReference>
<proteinExistence type="predicted"/>
<gene>
    <name evidence="2" type="primary">CHR4_0</name>
    <name evidence="2" type="ORF">CK203_016371</name>
</gene>
<reference evidence="2 3" key="1">
    <citation type="journal article" date="2018" name="PLoS Genet.">
        <title>Population sequencing reveals clonal diversity and ancestral inbreeding in the grapevine cultivar Chardonnay.</title>
        <authorList>
            <person name="Roach M.J."/>
            <person name="Johnson D.L."/>
            <person name="Bohlmann J."/>
            <person name="van Vuuren H.J."/>
            <person name="Jones S.J."/>
            <person name="Pretorius I.S."/>
            <person name="Schmidt S.A."/>
            <person name="Borneman A.R."/>
        </authorList>
    </citation>
    <scope>NUCLEOTIDE SEQUENCE [LARGE SCALE GENOMIC DNA]</scope>
    <source>
        <strain evidence="3">cv. Chardonnay</strain>
        <tissue evidence="2">Leaf</tissue>
    </source>
</reference>
<dbReference type="AlphaFoldDB" id="A0A438J1D1"/>
<protein>
    <submittedName>
        <fullName evidence="2">Protein chromatin remodeling 4</fullName>
    </submittedName>
</protein>
<evidence type="ECO:0000313" key="3">
    <source>
        <dbReference type="Proteomes" id="UP000288805"/>
    </source>
</evidence>
<evidence type="ECO:0000256" key="1">
    <source>
        <dbReference type="SAM" id="MobiDB-lite"/>
    </source>
</evidence>
<comment type="caution">
    <text evidence="2">The sequence shown here is derived from an EMBL/GenBank/DDBJ whole genome shotgun (WGS) entry which is preliminary data.</text>
</comment>